<dbReference type="Proteomes" id="UP000607653">
    <property type="component" value="Unassembled WGS sequence"/>
</dbReference>
<dbReference type="AlphaFoldDB" id="A0A822XGJ3"/>
<dbReference type="EMBL" id="DUZY01000001">
    <property type="protein sequence ID" value="DAD18793.1"/>
    <property type="molecule type" value="Genomic_DNA"/>
</dbReference>
<evidence type="ECO:0000313" key="1">
    <source>
        <dbReference type="EMBL" id="DAD18793.1"/>
    </source>
</evidence>
<evidence type="ECO:0000313" key="2">
    <source>
        <dbReference type="Proteomes" id="UP000607653"/>
    </source>
</evidence>
<reference evidence="1 2" key="1">
    <citation type="journal article" date="2020" name="Mol. Biol. Evol.">
        <title>Distinct Expression and Methylation Patterns for Genes with Different Fates following a Single Whole-Genome Duplication in Flowering Plants.</title>
        <authorList>
            <person name="Shi T."/>
            <person name="Rahmani R.S."/>
            <person name="Gugger P.F."/>
            <person name="Wang M."/>
            <person name="Li H."/>
            <person name="Zhang Y."/>
            <person name="Li Z."/>
            <person name="Wang Q."/>
            <person name="Van de Peer Y."/>
            <person name="Marchal K."/>
            <person name="Chen J."/>
        </authorList>
    </citation>
    <scope>NUCLEOTIDE SEQUENCE [LARGE SCALE GENOMIC DNA]</scope>
    <source>
        <tissue evidence="1">Leaf</tissue>
    </source>
</reference>
<protein>
    <submittedName>
        <fullName evidence="1">Uncharacterized protein</fullName>
    </submittedName>
</protein>
<accession>A0A822XGJ3</accession>
<organism evidence="1 2">
    <name type="scientific">Nelumbo nucifera</name>
    <name type="common">Sacred lotus</name>
    <dbReference type="NCBI Taxonomy" id="4432"/>
    <lineage>
        <taxon>Eukaryota</taxon>
        <taxon>Viridiplantae</taxon>
        <taxon>Streptophyta</taxon>
        <taxon>Embryophyta</taxon>
        <taxon>Tracheophyta</taxon>
        <taxon>Spermatophyta</taxon>
        <taxon>Magnoliopsida</taxon>
        <taxon>Proteales</taxon>
        <taxon>Nelumbonaceae</taxon>
        <taxon>Nelumbo</taxon>
    </lineage>
</organism>
<name>A0A822XGJ3_NELNU</name>
<proteinExistence type="predicted"/>
<gene>
    <name evidence="1" type="ORF">HUJ06_020256</name>
</gene>
<sequence length="78" mass="8797">MKALLTEAHLLSAFLPFHKSSQLEMKDFKGPSISLPPNGSAYYCQGNHPFKCLNNLPKPANRLLAADFHWPLIMDLFL</sequence>
<keyword evidence="2" id="KW-1185">Reference proteome</keyword>
<comment type="caution">
    <text evidence="1">The sequence shown here is derived from an EMBL/GenBank/DDBJ whole genome shotgun (WGS) entry which is preliminary data.</text>
</comment>